<evidence type="ECO:0000256" key="1">
    <source>
        <dbReference type="ARBA" id="ARBA00004651"/>
    </source>
</evidence>
<dbReference type="GO" id="GO:0005886">
    <property type="term" value="C:plasma membrane"/>
    <property type="evidence" value="ECO:0007669"/>
    <property type="project" value="UniProtKB-SubCell"/>
</dbReference>
<name>A0A9D1H2C7_9FIRM</name>
<dbReference type="PANTHER" id="PTHR43227">
    <property type="entry name" value="BLL4140 PROTEIN"/>
    <property type="match status" value="1"/>
</dbReference>
<proteinExistence type="inferred from homology"/>
<reference evidence="9" key="1">
    <citation type="submission" date="2020-10" db="EMBL/GenBank/DDBJ databases">
        <authorList>
            <person name="Gilroy R."/>
        </authorList>
    </citation>
    <scope>NUCLEOTIDE SEQUENCE</scope>
    <source>
        <strain evidence="9">CHK181-108</strain>
    </source>
</reference>
<dbReference type="SUPFAM" id="SSF161098">
    <property type="entry name" value="MetI-like"/>
    <property type="match status" value="1"/>
</dbReference>
<evidence type="ECO:0000259" key="8">
    <source>
        <dbReference type="PROSITE" id="PS50928"/>
    </source>
</evidence>
<feature type="transmembrane region" description="Helical" evidence="7">
    <location>
        <begin position="149"/>
        <end position="172"/>
    </location>
</feature>
<comment type="subcellular location">
    <subcellularLocation>
        <location evidence="1 7">Cell membrane</location>
        <topology evidence="1 7">Multi-pass membrane protein</topology>
    </subcellularLocation>
</comment>
<dbReference type="Gene3D" id="1.10.3720.10">
    <property type="entry name" value="MetI-like"/>
    <property type="match status" value="1"/>
</dbReference>
<feature type="transmembrane region" description="Helical" evidence="7">
    <location>
        <begin position="61"/>
        <end position="82"/>
    </location>
</feature>
<evidence type="ECO:0000313" key="9">
    <source>
        <dbReference type="EMBL" id="HIT84606.1"/>
    </source>
</evidence>
<evidence type="ECO:0000256" key="2">
    <source>
        <dbReference type="ARBA" id="ARBA00022448"/>
    </source>
</evidence>
<keyword evidence="4 7" id="KW-0812">Transmembrane</keyword>
<reference evidence="9" key="2">
    <citation type="journal article" date="2021" name="PeerJ">
        <title>Extensive microbial diversity within the chicken gut microbiome revealed by metagenomics and culture.</title>
        <authorList>
            <person name="Gilroy R."/>
            <person name="Ravi A."/>
            <person name="Getino M."/>
            <person name="Pursley I."/>
            <person name="Horton D.L."/>
            <person name="Alikhan N.F."/>
            <person name="Baker D."/>
            <person name="Gharbi K."/>
            <person name="Hall N."/>
            <person name="Watson M."/>
            <person name="Adriaenssens E.M."/>
            <person name="Foster-Nyarko E."/>
            <person name="Jarju S."/>
            <person name="Secka A."/>
            <person name="Antonio M."/>
            <person name="Oren A."/>
            <person name="Chaudhuri R.R."/>
            <person name="La Ragione R."/>
            <person name="Hildebrand F."/>
            <person name="Pallen M.J."/>
        </authorList>
    </citation>
    <scope>NUCLEOTIDE SEQUENCE</scope>
    <source>
        <strain evidence="9">CHK181-108</strain>
    </source>
</reference>
<accession>A0A9D1H2C7</accession>
<dbReference type="Pfam" id="PF00528">
    <property type="entry name" value="BPD_transp_1"/>
    <property type="match status" value="1"/>
</dbReference>
<protein>
    <submittedName>
        <fullName evidence="9">Sugar ABC transporter permease</fullName>
    </submittedName>
</protein>
<keyword evidence="5 7" id="KW-1133">Transmembrane helix</keyword>
<dbReference type="Proteomes" id="UP000824165">
    <property type="component" value="Unassembled WGS sequence"/>
</dbReference>
<dbReference type="PANTHER" id="PTHR43227:SF11">
    <property type="entry name" value="BLL4140 PROTEIN"/>
    <property type="match status" value="1"/>
</dbReference>
<keyword evidence="2 7" id="KW-0813">Transport</keyword>
<dbReference type="InterPro" id="IPR000515">
    <property type="entry name" value="MetI-like"/>
</dbReference>
<evidence type="ECO:0000256" key="3">
    <source>
        <dbReference type="ARBA" id="ARBA00022475"/>
    </source>
</evidence>
<comment type="similarity">
    <text evidence="7">Belongs to the binding-protein-dependent transport system permease family.</text>
</comment>
<evidence type="ECO:0000313" key="10">
    <source>
        <dbReference type="Proteomes" id="UP000824165"/>
    </source>
</evidence>
<gene>
    <name evidence="9" type="ORF">IAA60_01740</name>
</gene>
<organism evidence="9 10">
    <name type="scientific">Candidatus Ornithomonoglobus intestinigallinarum</name>
    <dbReference type="NCBI Taxonomy" id="2840894"/>
    <lineage>
        <taxon>Bacteria</taxon>
        <taxon>Bacillati</taxon>
        <taxon>Bacillota</taxon>
        <taxon>Clostridia</taxon>
        <taxon>Candidatus Ornithomonoglobus</taxon>
    </lineage>
</organism>
<comment type="caution">
    <text evidence="9">The sequence shown here is derived from an EMBL/GenBank/DDBJ whole genome shotgun (WGS) entry which is preliminary data.</text>
</comment>
<dbReference type="EMBL" id="DVLU01000014">
    <property type="protein sequence ID" value="HIT84606.1"/>
    <property type="molecule type" value="Genomic_DNA"/>
</dbReference>
<dbReference type="PROSITE" id="PS50928">
    <property type="entry name" value="ABC_TM1"/>
    <property type="match status" value="1"/>
</dbReference>
<dbReference type="InterPro" id="IPR035906">
    <property type="entry name" value="MetI-like_sf"/>
</dbReference>
<keyword evidence="3" id="KW-1003">Cell membrane</keyword>
<evidence type="ECO:0000256" key="7">
    <source>
        <dbReference type="RuleBase" id="RU363032"/>
    </source>
</evidence>
<feature type="transmembrane region" description="Helical" evidence="7">
    <location>
        <begin position="192"/>
        <end position="215"/>
    </location>
</feature>
<evidence type="ECO:0000256" key="6">
    <source>
        <dbReference type="ARBA" id="ARBA00023136"/>
    </source>
</evidence>
<evidence type="ECO:0000256" key="5">
    <source>
        <dbReference type="ARBA" id="ARBA00022989"/>
    </source>
</evidence>
<dbReference type="AlphaFoldDB" id="A0A9D1H2C7"/>
<feature type="transmembrane region" description="Helical" evidence="7">
    <location>
        <begin position="102"/>
        <end position="128"/>
    </location>
</feature>
<dbReference type="CDD" id="cd06261">
    <property type="entry name" value="TM_PBP2"/>
    <property type="match status" value="1"/>
</dbReference>
<sequence>MLIPFLLFYALFVYKPMWGLQIAFRDYNIFKGMSGSPWIGFENFETVFTNPYFFRTLRNTLLISLYSLIFSFPMPIILALLLNEVRKKTFKSVVQTCTYLPYFISTVVVAGMVTNFLAPSNGIVNIIIDKLGMDKVYFLSKPEYFRTIFIAQGIWQNTGYSAIVFIAALGGIDMELYDAAKVDGCGRWKQTLHVTLPGLLPTIVTMFIIAVGNILNVGYEKIILLYQPATYETADVISTYVYRLGIEQADYGVSTAMGLFNSVVGFMFVFAANKLSNKTSGTGLW</sequence>
<evidence type="ECO:0000256" key="4">
    <source>
        <dbReference type="ARBA" id="ARBA00022692"/>
    </source>
</evidence>
<feature type="transmembrane region" description="Helical" evidence="7">
    <location>
        <begin position="6"/>
        <end position="24"/>
    </location>
</feature>
<feature type="transmembrane region" description="Helical" evidence="7">
    <location>
        <begin position="251"/>
        <end position="272"/>
    </location>
</feature>
<keyword evidence="6 7" id="KW-0472">Membrane</keyword>
<dbReference type="GO" id="GO:0055085">
    <property type="term" value="P:transmembrane transport"/>
    <property type="evidence" value="ECO:0007669"/>
    <property type="project" value="InterPro"/>
</dbReference>
<feature type="domain" description="ABC transmembrane type-1" evidence="8">
    <location>
        <begin position="57"/>
        <end position="272"/>
    </location>
</feature>
<dbReference type="InterPro" id="IPR050809">
    <property type="entry name" value="UgpAE/MalFG_permease"/>
</dbReference>